<dbReference type="OrthoDB" id="1417299at2"/>
<evidence type="ECO:0000313" key="4">
    <source>
        <dbReference type="Proteomes" id="UP000181981"/>
    </source>
</evidence>
<protein>
    <submittedName>
        <fullName evidence="2">YD repeat-containing protein</fullName>
    </submittedName>
</protein>
<dbReference type="STRING" id="1168034.FH5T_16230"/>
<dbReference type="EMBL" id="CP007451">
    <property type="protein sequence ID" value="AHW60659.1"/>
    <property type="molecule type" value="Genomic_DNA"/>
</dbReference>
<dbReference type="KEGG" id="dori:FH5T_16230"/>
<dbReference type="eggNOG" id="ENOG502ZUPD">
    <property type="taxonomic scope" value="Bacteria"/>
</dbReference>
<name>X5DHU2_9BACT</name>
<sequence>MKNFFYLLLTVTLFSCGGESLEEGFEDANDNVSEKLLKQIRIDYADPYEDDYTYQFGYDGDNRLTSVTDGENTRFFNYDSDGNLTSISGSDEPFEMSELYEAPYDAFEEGDVLEYDDKGNPIKIEVYDDGDYYNDPEILVGEISYDQKPNPFFYTLEAGGIIDVLNNVDLNFNSSSPTIVKAYRLLPFNNVRGMIFRNSMDNQIETEVQYESVYDEDGYATNTTIQVLSDSDNETVYLTYVYR</sequence>
<accession>X5DHU2</accession>
<reference evidence="2 4" key="2">
    <citation type="submission" date="2016-10" db="EMBL/GenBank/DDBJ databases">
        <authorList>
            <person name="de Groot N.N."/>
        </authorList>
    </citation>
    <scope>NUCLEOTIDE SEQUENCE [LARGE SCALE GENOMIC DNA]</scope>
    <source>
        <strain evidence="2 4">DSM 25947</strain>
    </source>
</reference>
<dbReference type="Gene3D" id="2.180.10.10">
    <property type="entry name" value="RHS repeat-associated core"/>
    <property type="match status" value="1"/>
</dbReference>
<evidence type="ECO:0000313" key="2">
    <source>
        <dbReference type="EMBL" id="SET78821.1"/>
    </source>
</evidence>
<dbReference type="Proteomes" id="UP000181981">
    <property type="component" value="Unassembled WGS sequence"/>
</dbReference>
<gene>
    <name evidence="1" type="ORF">FH5T_16230</name>
    <name evidence="2" type="ORF">SAMN05444285_12354</name>
</gene>
<dbReference type="RefSeq" id="WP_038560696.1">
    <property type="nucleotide sequence ID" value="NZ_FOHT01000023.1"/>
</dbReference>
<dbReference type="PROSITE" id="PS51257">
    <property type="entry name" value="PROKAR_LIPOPROTEIN"/>
    <property type="match status" value="1"/>
</dbReference>
<keyword evidence="3" id="KW-1185">Reference proteome</keyword>
<organism evidence="2 4">
    <name type="scientific">Draconibacterium orientale</name>
    <dbReference type="NCBI Taxonomy" id="1168034"/>
    <lineage>
        <taxon>Bacteria</taxon>
        <taxon>Pseudomonadati</taxon>
        <taxon>Bacteroidota</taxon>
        <taxon>Bacteroidia</taxon>
        <taxon>Marinilabiliales</taxon>
        <taxon>Prolixibacteraceae</taxon>
        <taxon>Draconibacterium</taxon>
    </lineage>
</organism>
<dbReference type="NCBIfam" id="TIGR01643">
    <property type="entry name" value="YD_repeat_2x"/>
    <property type="match status" value="1"/>
</dbReference>
<dbReference type="EMBL" id="FOHT01000023">
    <property type="protein sequence ID" value="SET78821.1"/>
    <property type="molecule type" value="Genomic_DNA"/>
</dbReference>
<dbReference type="InterPro" id="IPR006530">
    <property type="entry name" value="YD"/>
</dbReference>
<evidence type="ECO:0000313" key="1">
    <source>
        <dbReference type="EMBL" id="AHW60659.1"/>
    </source>
</evidence>
<reference evidence="1 3" key="1">
    <citation type="submission" date="2014-03" db="EMBL/GenBank/DDBJ databases">
        <title>Complete genome sequence of a deeply braunched marine Bacteroidia bacterium Draconibacterium orientale type strain FH5T.</title>
        <authorList>
            <person name="Li X."/>
            <person name="Wang X."/>
            <person name="Xie Z."/>
            <person name="Du Z."/>
            <person name="Chen G."/>
        </authorList>
    </citation>
    <scope>NUCLEOTIDE SEQUENCE [LARGE SCALE GENOMIC DNA]</scope>
    <source>
        <strain evidence="1 3">FH5</strain>
    </source>
</reference>
<proteinExistence type="predicted"/>
<dbReference type="HOGENOM" id="CLU_1092781_0_0_10"/>
<dbReference type="Proteomes" id="UP000023772">
    <property type="component" value="Chromosome"/>
</dbReference>
<evidence type="ECO:0000313" key="3">
    <source>
        <dbReference type="Proteomes" id="UP000023772"/>
    </source>
</evidence>
<dbReference type="AlphaFoldDB" id="X5DHU2"/>